<evidence type="ECO:0000259" key="5">
    <source>
        <dbReference type="Pfam" id="PF04357"/>
    </source>
</evidence>
<evidence type="ECO:0000313" key="7">
    <source>
        <dbReference type="Proteomes" id="UP000001302"/>
    </source>
</evidence>
<dbReference type="PANTHER" id="PTHR36985">
    <property type="entry name" value="TRANSLOCATION AND ASSEMBLY MODULE SUBUNIT TAMB"/>
    <property type="match status" value="1"/>
</dbReference>
<dbReference type="PANTHER" id="PTHR36985:SF1">
    <property type="entry name" value="TRANSLOCATION AND ASSEMBLY MODULE SUBUNIT TAMB"/>
    <property type="match status" value="1"/>
</dbReference>
<evidence type="ECO:0000256" key="3">
    <source>
        <dbReference type="ARBA" id="ARBA00022989"/>
    </source>
</evidence>
<dbReference type="GO" id="GO:0009306">
    <property type="term" value="P:protein secretion"/>
    <property type="evidence" value="ECO:0007669"/>
    <property type="project" value="InterPro"/>
</dbReference>
<dbReference type="KEGG" id="pbr:PB2503_13074"/>
<keyword evidence="4" id="KW-0472">Membrane</keyword>
<dbReference type="HOGENOM" id="CLU_002202_0_0_5"/>
<comment type="subcellular location">
    <subcellularLocation>
        <location evidence="1">Membrane</location>
        <topology evidence="1">Single-pass membrane protein</topology>
    </subcellularLocation>
</comment>
<keyword evidence="7" id="KW-1185">Reference proteome</keyword>
<protein>
    <recommendedName>
        <fullName evidence="5">Translocation and assembly module TamB C-terminal domain-containing protein</fullName>
    </recommendedName>
</protein>
<dbReference type="OrthoDB" id="7784409at2"/>
<gene>
    <name evidence="6" type="ordered locus">PB2503_13074</name>
</gene>
<dbReference type="RefSeq" id="WP_013301626.1">
    <property type="nucleotide sequence ID" value="NC_014414.1"/>
</dbReference>
<feature type="domain" description="Translocation and assembly module TamB C-terminal" evidence="5">
    <location>
        <begin position="957"/>
        <end position="1296"/>
    </location>
</feature>
<reference evidence="6 7" key="2">
    <citation type="journal article" date="2011" name="J. Bacteriol.">
        <title>Complete genome sequence of strain HTCC2503T of Parvularcula bermudensis, the type species of the order "Parvularculales" in the class Alphaproteobacteria.</title>
        <authorList>
            <person name="Oh H.M."/>
            <person name="Kang I."/>
            <person name="Vergin K.L."/>
            <person name="Kang D."/>
            <person name="Rhee K.H."/>
            <person name="Giovannoni S.J."/>
            <person name="Cho J.C."/>
        </authorList>
    </citation>
    <scope>NUCLEOTIDE SEQUENCE [LARGE SCALE GENOMIC DNA]</scope>
    <source>
        <strain evidence="7">ATCC BAA-594 / HTCC2503 / KCTC 12087</strain>
    </source>
</reference>
<proteinExistence type="predicted"/>
<dbReference type="EMBL" id="CP002156">
    <property type="protein sequence ID" value="ADM10652.1"/>
    <property type="molecule type" value="Genomic_DNA"/>
</dbReference>
<evidence type="ECO:0000313" key="6">
    <source>
        <dbReference type="EMBL" id="ADM10652.1"/>
    </source>
</evidence>
<keyword evidence="2" id="KW-0812">Transmembrane</keyword>
<accession>E0TG81</accession>
<dbReference type="InterPro" id="IPR007452">
    <property type="entry name" value="TamB_C"/>
</dbReference>
<dbReference type="Proteomes" id="UP000001302">
    <property type="component" value="Chromosome"/>
</dbReference>
<dbReference type="STRING" id="314260.PB2503_13074"/>
<evidence type="ECO:0000256" key="1">
    <source>
        <dbReference type="ARBA" id="ARBA00004167"/>
    </source>
</evidence>
<dbReference type="eggNOG" id="COG2911">
    <property type="taxonomic scope" value="Bacteria"/>
</dbReference>
<organism evidence="6 7">
    <name type="scientific">Parvularcula bermudensis (strain ATCC BAA-594 / HTCC2503 / KCTC 12087)</name>
    <dbReference type="NCBI Taxonomy" id="314260"/>
    <lineage>
        <taxon>Bacteria</taxon>
        <taxon>Pseudomonadati</taxon>
        <taxon>Pseudomonadota</taxon>
        <taxon>Alphaproteobacteria</taxon>
        <taxon>Parvularculales</taxon>
        <taxon>Parvularculaceae</taxon>
        <taxon>Parvularcula</taxon>
    </lineage>
</organism>
<keyword evidence="3" id="KW-1133">Transmembrane helix</keyword>
<name>E0TG81_PARBH</name>
<dbReference type="GO" id="GO:0005886">
    <property type="term" value="C:plasma membrane"/>
    <property type="evidence" value="ECO:0007669"/>
    <property type="project" value="InterPro"/>
</dbReference>
<dbReference type="GO" id="GO:0097347">
    <property type="term" value="C:TAM protein secretion complex"/>
    <property type="evidence" value="ECO:0007669"/>
    <property type="project" value="TreeGrafter"/>
</dbReference>
<reference evidence="7" key="1">
    <citation type="submission" date="2010-08" db="EMBL/GenBank/DDBJ databases">
        <title>Genome sequence of Parvularcula bermudensis HTCC2503.</title>
        <authorList>
            <person name="Kang D.-M."/>
            <person name="Oh H.-M."/>
            <person name="Cho J.-C."/>
        </authorList>
    </citation>
    <scope>NUCLEOTIDE SEQUENCE [LARGE SCALE GENOMIC DNA]</scope>
    <source>
        <strain evidence="7">ATCC BAA-594 / HTCC2503 / KCTC 12087</strain>
    </source>
</reference>
<sequence length="1296" mass="135229">MLRVLTFVACVIGALLLLLLATVFVLPKTGPGRDLINSIVEPKIIDLADAQLGSDLSYDGIKGALPGEIIIDNIVLSQEGERWLTAERLVLRWSPFALIRRKVVVQELEGQAITVYRQPTLPERPAPEAEEQQRDDVSLPSFDVQRLALTDLSIREAVLGERYDLTLVLSAKGAGQTLEGKAALDTESGSDRLRLSGAFTGTRLNLTLSGNSAADGLLTTAIGAEAPIVIALSGEGPLTQFAGKLKAEIGDYGRAEGTLLGDLQTLNGVNLTLTASPGRLAPAPTEQILGDSARITAAARREGQTITVDIEEIDGRFGRITGTVKLDAETENDRQVVADLRGELSTALATDYGAEIVAGPLSLQATATLGDQVTRFAGLFTTAIGTLTVQEGLSGGDRLFDGLVTVDLKRAPVEVPQIGPLLDEGVTARTSLSVGQDLVIEADAIRLVAGGTAPLRLSAEGQARYAVDGGAFAADLRLNADAAAAALLLSSDVVEGPLTTTLVAEGTTDSFTLEADAAIPAGQLGGEPFAAGRLRADLTGLPLQPRGEVRLSSTDQSYDGRAVLTATGDRITVEQLRFRGGDLVISGQGAVTPSPLTAAAELSIDAGDGAALITGETLVGRADLTLNYDAGGSRLAANADLNAFGYGPVSADSLALRALGPLNAIAYDLRGQNLSLPSAFLARLSASGQADIDEDGPRVIGIETFSTALNEDTEPNRITLLAPTQVTIGEAITIAPTRIDWLAEGTLSLSGSYAAQRWQAAVTARDIAVPALTSPVSADIAVDTSTSPIARAELTSTVSPEDEDQLYRLGAEAIWDGRTFGVDATVTPENGAPLITVDIGVPLDLTRGESLGLVLPDRPLTGTIAAEGTIDPLYAFIPAIPPYLTGDLSAQIALEGTPQAPGASGQIRLEGGRVEEPQVGLTLTDLRGTIDFAYRDQAARGTIDLTGSGVNGRADAFRLTGTVDTTPSDPRVDARLILADATLIDSRDLELRTDADLTLAGPFTDLSLSGSITLDEVYATIPETEGGGGPSYREVEVVRVDGPNPEAPTLDDPVTTEPAFNLALDIDVNANNRIFIRGRGLNSEWATNLQIDGSASAPILTGSIRALDGTFDFAGRIFDLQDSRIVFNRVPPDQAVLDARARYEAEEVVAFINVEGKATDPQISLTSTPPRPQEDILALVLFGKSPTELSALESLQIANSISRITGGPSLGGGGRGGLQSALGLDALSIGVGDGGGAEVAVGKYLSDDVYVSARRSSTGTDTEVTLTYEVTDHITVESTLEPNGAQSVSANYKRDY</sequence>
<evidence type="ECO:0000256" key="2">
    <source>
        <dbReference type="ARBA" id="ARBA00022692"/>
    </source>
</evidence>
<dbReference type="Pfam" id="PF04357">
    <property type="entry name" value="TamB"/>
    <property type="match status" value="1"/>
</dbReference>
<evidence type="ECO:0000256" key="4">
    <source>
        <dbReference type="ARBA" id="ARBA00023136"/>
    </source>
</evidence>